<dbReference type="AlphaFoldDB" id="A0A073JUZ2"/>
<keyword evidence="3 6" id="KW-0812">Transmembrane</keyword>
<feature type="transmembrane region" description="Helical" evidence="6">
    <location>
        <begin position="55"/>
        <end position="74"/>
    </location>
</feature>
<dbReference type="InterPro" id="IPR003838">
    <property type="entry name" value="ABC3_permease_C"/>
</dbReference>
<evidence type="ECO:0000313" key="8">
    <source>
        <dbReference type="EMBL" id="KEK18864.1"/>
    </source>
</evidence>
<keyword evidence="4 6" id="KW-1133">Transmembrane helix</keyword>
<dbReference type="GO" id="GO:0005886">
    <property type="term" value="C:plasma membrane"/>
    <property type="evidence" value="ECO:0007669"/>
    <property type="project" value="UniProtKB-SubCell"/>
</dbReference>
<evidence type="ECO:0000256" key="1">
    <source>
        <dbReference type="ARBA" id="ARBA00004651"/>
    </source>
</evidence>
<dbReference type="OrthoDB" id="2936463at2"/>
<keyword evidence="2" id="KW-1003">Cell membrane</keyword>
<gene>
    <name evidence="8" type="ORF">BAMA_03565</name>
</gene>
<sequence length="182" mass="21338">MIVFQCALENIRCHVRVFFYYFLWLAFIVTFLFFYTSVQYFETAKDGMFFFDKLLLALCLCISTLCMNAIFLKNRIKHIPRQDLCGRGLKQIRLIFFYEQIIVSSGALIIGLFHGVLFFKLFTVVFIKVTNNQSVGDVSLNIEAVFHTVLLFSVLIFFTLWCCNRFVVRNEVCTGNGRKYLF</sequence>
<dbReference type="Pfam" id="PF02687">
    <property type="entry name" value="FtsX"/>
    <property type="match status" value="1"/>
</dbReference>
<dbReference type="PANTHER" id="PTHR46795">
    <property type="entry name" value="ABC TRANSPORTER PERMEASE-RELATED-RELATED"/>
    <property type="match status" value="1"/>
</dbReference>
<accession>A0A073JUZ2</accession>
<dbReference type="STRING" id="574376.BAMA_03565"/>
<reference evidence="8 9" key="1">
    <citation type="submission" date="2014-06" db="EMBL/GenBank/DDBJ databases">
        <title>Draft genome sequence of Bacillus manliponensis JCM 15802 (MCCC 1A00708).</title>
        <authorList>
            <person name="Lai Q."/>
            <person name="Liu Y."/>
            <person name="Shao Z."/>
        </authorList>
    </citation>
    <scope>NUCLEOTIDE SEQUENCE [LARGE SCALE GENOMIC DNA]</scope>
    <source>
        <strain evidence="8 9">JCM 15802</strain>
    </source>
</reference>
<evidence type="ECO:0000256" key="2">
    <source>
        <dbReference type="ARBA" id="ARBA00022475"/>
    </source>
</evidence>
<comment type="subcellular location">
    <subcellularLocation>
        <location evidence="1">Cell membrane</location>
        <topology evidence="1">Multi-pass membrane protein</topology>
    </subcellularLocation>
</comment>
<dbReference type="EMBL" id="JOTN01000011">
    <property type="protein sequence ID" value="KEK18864.1"/>
    <property type="molecule type" value="Genomic_DNA"/>
</dbReference>
<feature type="transmembrane region" description="Helical" evidence="6">
    <location>
        <begin position="17"/>
        <end position="35"/>
    </location>
</feature>
<organism evidence="8 9">
    <name type="scientific">Bacillus manliponensis</name>
    <dbReference type="NCBI Taxonomy" id="574376"/>
    <lineage>
        <taxon>Bacteria</taxon>
        <taxon>Bacillati</taxon>
        <taxon>Bacillota</taxon>
        <taxon>Bacilli</taxon>
        <taxon>Bacillales</taxon>
        <taxon>Bacillaceae</taxon>
        <taxon>Bacillus</taxon>
        <taxon>Bacillus cereus group</taxon>
    </lineage>
</organism>
<feature type="transmembrane region" description="Helical" evidence="6">
    <location>
        <begin position="144"/>
        <end position="163"/>
    </location>
</feature>
<dbReference type="eggNOG" id="COG0577">
    <property type="taxonomic scope" value="Bacteria"/>
</dbReference>
<comment type="caution">
    <text evidence="8">The sequence shown here is derived from an EMBL/GenBank/DDBJ whole genome shotgun (WGS) entry which is preliminary data.</text>
</comment>
<evidence type="ECO:0000256" key="4">
    <source>
        <dbReference type="ARBA" id="ARBA00022989"/>
    </source>
</evidence>
<evidence type="ECO:0000256" key="5">
    <source>
        <dbReference type="ARBA" id="ARBA00023136"/>
    </source>
</evidence>
<proteinExistence type="predicted"/>
<evidence type="ECO:0000256" key="6">
    <source>
        <dbReference type="SAM" id="Phobius"/>
    </source>
</evidence>
<evidence type="ECO:0000259" key="7">
    <source>
        <dbReference type="Pfam" id="PF02687"/>
    </source>
</evidence>
<name>A0A073JUZ2_9BACI</name>
<feature type="transmembrane region" description="Helical" evidence="6">
    <location>
        <begin position="95"/>
        <end position="124"/>
    </location>
</feature>
<keyword evidence="9" id="KW-1185">Reference proteome</keyword>
<keyword evidence="5 6" id="KW-0472">Membrane</keyword>
<protein>
    <recommendedName>
        <fullName evidence="7">ABC3 transporter permease C-terminal domain-containing protein</fullName>
    </recommendedName>
</protein>
<evidence type="ECO:0000256" key="3">
    <source>
        <dbReference type="ARBA" id="ARBA00022692"/>
    </source>
</evidence>
<evidence type="ECO:0000313" key="9">
    <source>
        <dbReference type="Proteomes" id="UP000027822"/>
    </source>
</evidence>
<dbReference type="InterPro" id="IPR052536">
    <property type="entry name" value="ABC-4_Integral_Memb_Prot"/>
</dbReference>
<dbReference type="Proteomes" id="UP000027822">
    <property type="component" value="Unassembled WGS sequence"/>
</dbReference>
<feature type="domain" description="ABC3 transporter permease C-terminal" evidence="7">
    <location>
        <begin position="55"/>
        <end position="165"/>
    </location>
</feature>
<dbReference type="PANTHER" id="PTHR46795:SF3">
    <property type="entry name" value="ABC TRANSPORTER PERMEASE"/>
    <property type="match status" value="1"/>
</dbReference>